<name>A0A6C0AJG7_9ZZZZ</name>
<dbReference type="InterPro" id="IPR043905">
    <property type="entry name" value="DUF5771"/>
</dbReference>
<dbReference type="EMBL" id="MN740650">
    <property type="protein sequence ID" value="QHS79600.1"/>
    <property type="molecule type" value="Genomic_DNA"/>
</dbReference>
<accession>A0A6C0AJG7</accession>
<proteinExistence type="predicted"/>
<feature type="region of interest" description="Disordered" evidence="1">
    <location>
        <begin position="1"/>
        <end position="21"/>
    </location>
</feature>
<dbReference type="AlphaFoldDB" id="A0A6C0AJG7"/>
<reference evidence="2" key="1">
    <citation type="journal article" date="2020" name="Nature">
        <title>Giant virus diversity and host interactions through global metagenomics.</title>
        <authorList>
            <person name="Schulz F."/>
            <person name="Roux S."/>
            <person name="Paez-Espino D."/>
            <person name="Jungbluth S."/>
            <person name="Walsh D.A."/>
            <person name="Denef V.J."/>
            <person name="McMahon K.D."/>
            <person name="Konstantinidis K.T."/>
            <person name="Eloe-Fadrosh E.A."/>
            <person name="Kyrpides N.C."/>
            <person name="Woyke T."/>
        </authorList>
    </citation>
    <scope>NUCLEOTIDE SEQUENCE</scope>
    <source>
        <strain evidence="2">GVMAG-S-1035303-20</strain>
    </source>
</reference>
<evidence type="ECO:0000313" key="2">
    <source>
        <dbReference type="EMBL" id="QHS79600.1"/>
    </source>
</evidence>
<feature type="compositionally biased region" description="Basic residues" evidence="1">
    <location>
        <begin position="8"/>
        <end position="21"/>
    </location>
</feature>
<organism evidence="2">
    <name type="scientific">viral metagenome</name>
    <dbReference type="NCBI Taxonomy" id="1070528"/>
    <lineage>
        <taxon>unclassified sequences</taxon>
        <taxon>metagenomes</taxon>
        <taxon>organismal metagenomes</taxon>
    </lineage>
</organism>
<sequence length="131" mass="14131">MGLATCKKGFHPRKSHTRKAYTRKTKARVASVKVRPTQCVRGYQGPGKGIGTLKKGALSRYGYATSKSARSRHIALNAAVKHDGALTVYRRLNALAVYTKRTAPTTAKAALADRAYVGEAHGYRAGGTHCM</sequence>
<dbReference type="Pfam" id="PF19075">
    <property type="entry name" value="DUF5771"/>
    <property type="match status" value="1"/>
</dbReference>
<protein>
    <submittedName>
        <fullName evidence="2">Uncharacterized protein</fullName>
    </submittedName>
</protein>
<evidence type="ECO:0000256" key="1">
    <source>
        <dbReference type="SAM" id="MobiDB-lite"/>
    </source>
</evidence>